<evidence type="ECO:0000256" key="3">
    <source>
        <dbReference type="ARBA" id="ARBA00022964"/>
    </source>
</evidence>
<organism evidence="7 8">
    <name type="scientific">Paraburkholderia guartelaensis</name>
    <dbReference type="NCBI Taxonomy" id="2546446"/>
    <lineage>
        <taxon>Bacteria</taxon>
        <taxon>Pseudomonadati</taxon>
        <taxon>Pseudomonadota</taxon>
        <taxon>Betaproteobacteria</taxon>
        <taxon>Burkholderiales</taxon>
        <taxon>Burkholderiaceae</taxon>
        <taxon>Paraburkholderia</taxon>
    </lineage>
</organism>
<feature type="binding site" evidence="6">
    <location>
        <position position="70"/>
    </location>
    <ligand>
        <name>Fe cation</name>
        <dbReference type="ChEBI" id="CHEBI:24875"/>
        <note>catalytic</note>
    </ligand>
</feature>
<protein>
    <submittedName>
        <fullName evidence="7">Cysteine dioxygenase</fullName>
    </submittedName>
</protein>
<keyword evidence="3 7" id="KW-0223">Dioxygenase</keyword>
<keyword evidence="5 6" id="KW-0408">Iron</keyword>
<accession>A0A4R5LGM9</accession>
<dbReference type="OrthoDB" id="7059163at2"/>
<dbReference type="PANTHER" id="PTHR12918:SF1">
    <property type="entry name" value="CYSTEINE DIOXYGENASE TYPE 1"/>
    <property type="match status" value="1"/>
</dbReference>
<evidence type="ECO:0000256" key="5">
    <source>
        <dbReference type="ARBA" id="ARBA00023004"/>
    </source>
</evidence>
<dbReference type="InterPro" id="IPR014710">
    <property type="entry name" value="RmlC-like_jellyroll"/>
</dbReference>
<evidence type="ECO:0000256" key="2">
    <source>
        <dbReference type="ARBA" id="ARBA00022723"/>
    </source>
</evidence>
<name>A0A4R5LGM9_9BURK</name>
<dbReference type="SUPFAM" id="SSF51182">
    <property type="entry name" value="RmlC-like cupins"/>
    <property type="match status" value="1"/>
</dbReference>
<dbReference type="CDD" id="cd10548">
    <property type="entry name" value="cupin_CDO"/>
    <property type="match status" value="1"/>
</dbReference>
<evidence type="ECO:0000256" key="1">
    <source>
        <dbReference type="ARBA" id="ARBA00006622"/>
    </source>
</evidence>
<dbReference type="AlphaFoldDB" id="A0A4R5LGM9"/>
<reference evidence="7 8" key="1">
    <citation type="submission" date="2019-03" db="EMBL/GenBank/DDBJ databases">
        <title>Paraburkholderia sp. isolated from native Mimosa gymnas in Guartela State Park, Brazil.</title>
        <authorList>
            <person name="Paulitsch F."/>
            <person name="Hungria M."/>
            <person name="Delamuta J.R.M."/>
            <person name="Ribeiro R.A."/>
            <person name="Dall'Agnol R."/>
            <person name="Silva J.S.B."/>
        </authorList>
    </citation>
    <scope>NUCLEOTIDE SEQUENCE [LARGE SCALE GENOMIC DNA]</scope>
    <source>
        <strain evidence="7 8">CNPSo 3008</strain>
    </source>
</reference>
<dbReference type="GO" id="GO:0016702">
    <property type="term" value="F:oxidoreductase activity, acting on single donors with incorporation of molecular oxygen, incorporation of two atoms of oxygen"/>
    <property type="evidence" value="ECO:0007669"/>
    <property type="project" value="InterPro"/>
</dbReference>
<comment type="caution">
    <text evidence="7">The sequence shown here is derived from an EMBL/GenBank/DDBJ whole genome shotgun (WGS) entry which is preliminary data.</text>
</comment>
<evidence type="ECO:0000256" key="4">
    <source>
        <dbReference type="ARBA" id="ARBA00023002"/>
    </source>
</evidence>
<proteinExistence type="inferred from homology"/>
<dbReference type="GO" id="GO:0008198">
    <property type="term" value="F:ferrous iron binding"/>
    <property type="evidence" value="ECO:0007669"/>
    <property type="project" value="TreeGrafter"/>
</dbReference>
<evidence type="ECO:0000313" key="7">
    <source>
        <dbReference type="EMBL" id="TDG08361.1"/>
    </source>
</evidence>
<dbReference type="InterPro" id="IPR011051">
    <property type="entry name" value="RmlC_Cupin_sf"/>
</dbReference>
<dbReference type="Pfam" id="PF05995">
    <property type="entry name" value="CDO_I"/>
    <property type="match status" value="1"/>
</dbReference>
<evidence type="ECO:0000313" key="8">
    <source>
        <dbReference type="Proteomes" id="UP000295606"/>
    </source>
</evidence>
<keyword evidence="2 6" id="KW-0479">Metal-binding</keyword>
<feature type="binding site" evidence="6">
    <location>
        <position position="118"/>
    </location>
    <ligand>
        <name>Fe cation</name>
        <dbReference type="ChEBI" id="CHEBI:24875"/>
        <note>catalytic</note>
    </ligand>
</feature>
<sequence>MGEKAEEDWLTQVSETAKALVSVDDWLPIAAAEPHSDHYQQYLLYCDPQERFTVTSFVWGPGQRTPVHDHTTWGVIAMLRGAEYCQRFEPGTPMRLTAADLLREGETDVVSPASGDIHRVANGTDGEVAVSIHIYGGNIGRIVRHVFALETGRATDFISGYANVDANYRGYASFADRTI</sequence>
<dbReference type="Gene3D" id="2.60.120.10">
    <property type="entry name" value="Jelly Rolls"/>
    <property type="match status" value="1"/>
</dbReference>
<gene>
    <name evidence="7" type="ORF">E1N52_13335</name>
</gene>
<comment type="similarity">
    <text evidence="1">Belongs to the cysteine dioxygenase family.</text>
</comment>
<evidence type="ECO:0000256" key="6">
    <source>
        <dbReference type="PIRSR" id="PIRSR610300-51"/>
    </source>
</evidence>
<dbReference type="PANTHER" id="PTHR12918">
    <property type="entry name" value="CYSTEINE DIOXYGENASE"/>
    <property type="match status" value="1"/>
</dbReference>
<dbReference type="EMBL" id="SMOD01000008">
    <property type="protein sequence ID" value="TDG08361.1"/>
    <property type="molecule type" value="Genomic_DNA"/>
</dbReference>
<dbReference type="Proteomes" id="UP000295606">
    <property type="component" value="Unassembled WGS sequence"/>
</dbReference>
<feature type="binding site" evidence="6">
    <location>
        <position position="68"/>
    </location>
    <ligand>
        <name>Fe cation</name>
        <dbReference type="ChEBI" id="CHEBI:24875"/>
        <note>catalytic</note>
    </ligand>
</feature>
<dbReference type="InterPro" id="IPR010300">
    <property type="entry name" value="CDO_1"/>
</dbReference>
<keyword evidence="4" id="KW-0560">Oxidoreductase</keyword>